<dbReference type="Gene3D" id="3.30.420.10">
    <property type="entry name" value="Ribonuclease H-like superfamily/Ribonuclease H"/>
    <property type="match status" value="1"/>
</dbReference>
<reference evidence="2" key="1">
    <citation type="journal article" date="2015" name="Nature">
        <title>Complex archaea that bridge the gap between prokaryotes and eukaryotes.</title>
        <authorList>
            <person name="Spang A."/>
            <person name="Saw J.H."/>
            <person name="Jorgensen S.L."/>
            <person name="Zaremba-Niedzwiedzka K."/>
            <person name="Martijn J."/>
            <person name="Lind A.E."/>
            <person name="van Eijk R."/>
            <person name="Schleper C."/>
            <person name="Guy L."/>
            <person name="Ettema T.J."/>
        </authorList>
    </citation>
    <scope>NUCLEOTIDE SEQUENCE</scope>
</reference>
<feature type="non-terminal residue" evidence="2">
    <location>
        <position position="1"/>
    </location>
</feature>
<sequence>YDGKITDSLNRGVQLNNVSLFFEQNDRYVNIANISTDDEGNFYVNHTVFGSIEMNALSKIEYEEDDLYLEEIEEEYEDEDQIESEAILEEEVLKFVFPYIPRHIEYSKIKDPPLWIGRNEKKSNTTTMYLLNQFGPLESPNYKIVLIPLYLDIQKNIKVNLEKVCNLIINGSGAGTFDFPGLKRRYRLNVAIANSKPFPIILNHEKFKREIRSVLSELRDVFPNLPLSFSINSEIVPIFIIGFTENVFKEWGKYTPLYQYFKENLTKIGFPSQIITKFDKFLVGKWTSFPLWSLATSIFAKIGGVPWRVDEGLTRNKEVIDAIIGYRFARSYTKEENEYILGIASIFTGNGRYLGFKVGNITIDQSFDKYNFFFKSHGYTRRYEGLKIPSKDVKNLFNDAISYIENIKLYQEEPGGIVVHRLGSISSEEADSFLKCFQLSKFTAGALVSMSEFPLKWKFNNKTVDRGTWINLDKTSGLLFPQGSIKYSTGYNFKNYLPTSIPKSYKISILRDTGVYDKAYEAGDDIMALSRMNWRHTTFIPSNFPISLEYSLIIAQNLKNNIIPSGDLAKLPWFL</sequence>
<dbReference type="InterPro" id="IPR036397">
    <property type="entry name" value="RNaseH_sf"/>
</dbReference>
<organism evidence="2">
    <name type="scientific">marine sediment metagenome</name>
    <dbReference type="NCBI Taxonomy" id="412755"/>
    <lineage>
        <taxon>unclassified sequences</taxon>
        <taxon>metagenomes</taxon>
        <taxon>ecological metagenomes</taxon>
    </lineage>
</organism>
<dbReference type="SMART" id="SM00950">
    <property type="entry name" value="Piwi"/>
    <property type="match status" value="1"/>
</dbReference>
<comment type="caution">
    <text evidence="2">The sequence shown here is derived from an EMBL/GenBank/DDBJ whole genome shotgun (WGS) entry which is preliminary data.</text>
</comment>
<feature type="domain" description="Piwi" evidence="1">
    <location>
        <begin position="238"/>
        <end position="563"/>
    </location>
</feature>
<evidence type="ECO:0000259" key="1">
    <source>
        <dbReference type="SMART" id="SM00950"/>
    </source>
</evidence>
<dbReference type="Gene3D" id="3.40.50.2300">
    <property type="match status" value="1"/>
</dbReference>
<dbReference type="GO" id="GO:0003676">
    <property type="term" value="F:nucleic acid binding"/>
    <property type="evidence" value="ECO:0007669"/>
    <property type="project" value="InterPro"/>
</dbReference>
<evidence type="ECO:0000313" key="2">
    <source>
        <dbReference type="EMBL" id="KKM20039.1"/>
    </source>
</evidence>
<dbReference type="InterPro" id="IPR012337">
    <property type="entry name" value="RNaseH-like_sf"/>
</dbReference>
<name>A0A0F9IJT4_9ZZZZ</name>
<accession>A0A0F9IJT4</accession>
<protein>
    <recommendedName>
        <fullName evidence="1">Piwi domain-containing protein</fullName>
    </recommendedName>
</protein>
<dbReference type="EMBL" id="LAZR01013853">
    <property type="protein sequence ID" value="KKM20039.1"/>
    <property type="molecule type" value="Genomic_DNA"/>
</dbReference>
<dbReference type="AlphaFoldDB" id="A0A0F9IJT4"/>
<dbReference type="InterPro" id="IPR003165">
    <property type="entry name" value="Piwi"/>
</dbReference>
<proteinExistence type="predicted"/>
<gene>
    <name evidence="2" type="ORF">LCGC14_1649550</name>
</gene>
<dbReference type="SUPFAM" id="SSF53098">
    <property type="entry name" value="Ribonuclease H-like"/>
    <property type="match status" value="1"/>
</dbReference>